<dbReference type="InterPro" id="IPR029210">
    <property type="entry name" value="PfEMP1_NTS"/>
</dbReference>
<feature type="compositionally biased region" description="Acidic residues" evidence="1">
    <location>
        <begin position="750"/>
        <end position="760"/>
    </location>
</feature>
<dbReference type="Pfam" id="PF03011">
    <property type="entry name" value="PFEMP"/>
    <property type="match status" value="1"/>
</dbReference>
<name>W4ILD5_PLAFA</name>
<feature type="domain" description="Duffy-antigen binding" evidence="3">
    <location>
        <begin position="2019"/>
        <end position="2207"/>
    </location>
</feature>
<feature type="region of interest" description="Disordered" evidence="1">
    <location>
        <begin position="750"/>
        <end position="781"/>
    </location>
</feature>
<feature type="region of interest" description="Disordered" evidence="1">
    <location>
        <begin position="798"/>
        <end position="824"/>
    </location>
</feature>
<dbReference type="EMBL" id="KI926035">
    <property type="protein sequence ID" value="ETW43925.1"/>
    <property type="molecule type" value="Genomic_DNA"/>
</dbReference>
<accession>W4ILD5</accession>
<feature type="domain" description="Duffy-antigen binding" evidence="3">
    <location>
        <begin position="111"/>
        <end position="304"/>
    </location>
</feature>
<dbReference type="OrthoDB" id="10521891at2759"/>
<feature type="domain" description="Duffy-binding-like" evidence="2">
    <location>
        <begin position="610"/>
        <end position="752"/>
    </location>
</feature>
<dbReference type="GO" id="GO:0046789">
    <property type="term" value="F:host cell surface receptor binding"/>
    <property type="evidence" value="ECO:0007669"/>
    <property type="project" value="InterPro"/>
</dbReference>
<feature type="domain" description="Duffy-antigen binding" evidence="3">
    <location>
        <begin position="1305"/>
        <end position="1465"/>
    </location>
</feature>
<dbReference type="InterPro" id="IPR042202">
    <property type="entry name" value="Duffy-ag-bd_sf"/>
</dbReference>
<evidence type="ECO:0000259" key="3">
    <source>
        <dbReference type="Pfam" id="PF05424"/>
    </source>
</evidence>
<dbReference type="Pfam" id="PF15447">
    <property type="entry name" value="NTS"/>
    <property type="match status" value="1"/>
</dbReference>
<protein>
    <recommendedName>
        <fullName evidence="9">Erythrocyte membrane protein 1, PfEMP1</fullName>
    </recommendedName>
</protein>
<reference evidence="7 8" key="1">
    <citation type="submission" date="2013-02" db="EMBL/GenBank/DDBJ databases">
        <title>The Genome Annotation of Plasmodium falciparum NF135/5.C10.</title>
        <authorList>
            <consortium name="The Broad Institute Genome Sequencing Platform"/>
            <consortium name="The Broad Institute Genome Sequencing Center for Infectious Disease"/>
            <person name="Neafsey D."/>
            <person name="Hoffman S."/>
            <person name="Volkman S."/>
            <person name="Rosenthal P."/>
            <person name="Walker B."/>
            <person name="Young S.K."/>
            <person name="Zeng Q."/>
            <person name="Gargeya S."/>
            <person name="Fitzgerald M."/>
            <person name="Haas B."/>
            <person name="Abouelleil A."/>
            <person name="Allen A.W."/>
            <person name="Alvarado L."/>
            <person name="Arachchi H.M."/>
            <person name="Berlin A.M."/>
            <person name="Chapman S.B."/>
            <person name="Gainer-Dewar J."/>
            <person name="Goldberg J."/>
            <person name="Griggs A."/>
            <person name="Gujja S."/>
            <person name="Hansen M."/>
            <person name="Howarth C."/>
            <person name="Imamovic A."/>
            <person name="Ireland A."/>
            <person name="Larimer J."/>
            <person name="McCowan C."/>
            <person name="Murphy C."/>
            <person name="Pearson M."/>
            <person name="Poon T.W."/>
            <person name="Priest M."/>
            <person name="Roberts A."/>
            <person name="Saif S."/>
            <person name="Shea T."/>
            <person name="Sisk P."/>
            <person name="Sykes S."/>
            <person name="Wortman J."/>
            <person name="Nusbaum C."/>
            <person name="Birren B."/>
        </authorList>
    </citation>
    <scope>NUCLEOTIDE SEQUENCE [LARGE SCALE GENOMIC DNA]</scope>
    <source>
        <strain evidence="7 8">NF135/5.C10</strain>
    </source>
</reference>
<dbReference type="Gene3D" id="1.20.58.830">
    <property type="match status" value="6"/>
</dbReference>
<evidence type="ECO:0008006" key="9">
    <source>
        <dbReference type="Google" id="ProtNLM"/>
    </source>
</evidence>
<dbReference type="InterPro" id="IPR004258">
    <property type="entry name" value="DBL"/>
</dbReference>
<feature type="domain" description="Duffy-antigen binding" evidence="3">
    <location>
        <begin position="1684"/>
        <end position="1819"/>
    </location>
</feature>
<sequence length="2485" mass="288768">MEPKEAVTDYSDAKHLLDSIGKKVHDKVHNEAIDYVSDLKGLLERAAFPTREGYDKPRSDPCDFSYEFDTAVTSGQSYPCGNKSEKRFSEVSGAECDEKKIKDSDKKNKGGACAPYRRLSLCDTNLEQIQPDQVTTTDNLLVDVCLAAKYEGESLKNYHAQYQEKYVNSRSQLCTVLARSFADIGDIIRGKDLYRGNNKKDQVEKEGLEKNLQKIFGHIYEELIKKKTEATKRYENDDKKNYYQLREDWWTANRHTVWKAITCKAEGNKYFRPTCSNVAFSQDKCHCANADVPTNFDYVPQYLRWFEEWAEDFCTKRKHKLQNAKEQCREGKDQSGGERYCDFNGYDCKGTASGKHKYLWDYKCAGCFFSCSDFRKWIAKQKDEFEKQKKKCEKEIGKAKNTTQVPNGNISNIYEKEFYTHLEEKYKTVDAFLNLLNKETACEKRPHDGEKIGPINFTNANTDDIFSPTEYCEPCPWCGVKGGNGKWERIDDRKACEKEELYTPKKNATYTKINVLTSGEGHEDIETKLEAFCAEKNGGGVAGGSASNSDSQKLYEEWKCYQIGELQKDGQDVVEDEEDVQKVKAAGGLCILEKTNSEENVNKQKTFNNFFNFWVAHVLKDSIEWRTQLTKCLSEDKLKKCEKGCKSNCECFKKWIEKKEQEWIEVKDQFNKQTDFGVWKHYLVLEKILEDYYFENIQKAYGDLKSIQEMKKMIQENQNNQNRSKDDVDALDVLFDHELEEAEDCLDIHEDDDDDDECVEESEKIPNNPCSGESGGSGSSSVLRRYPAVATKVAHQMHKAAKTQLTSRGGRKALRGDASQGHYNGKAKKSVLKDVCDITNQYSNAIGASNNPCNGKDNDHQRFNVGTSWISGDRISKDHKDVYLPPRREHMCTSNLEFLDTDKIPFSGSNAKLINDSFLGDVLLSAKFEAEKIKELYDKNKVKSGQNDKNGLTDDKTVCRAMKYSFADLGDIIRGRDLWDNETGMKKIREYLPTIFGTIKKKVPEKYKDDTNNIKLREDWWEANRRQVWRAMKCATRKHQISCPGMLVEDYIPQRLRWMTEWAEWYCKYQAEAYKTLQKGCEECKEKKTNCFNNNSECSACKQACDAYNTKIQEWKDQWTKMEQNYLTLYLEVLNTARNGGTRAYSGDVGDKDKPVVEFFKELQKANVITPSASKSRDKRSIDARGITIDPTTPYFTAAGYIHQELQNMECQVQKEFCEKKNGGTTPTGTENKEYVFKDKPHDHDTPCNCDKPPKKDACEIVGELLKVDHGDSKVGECKPKIKDKNDEYPDWQCGNINLVEDDRVCMPPRRQKLCLYYLAHEKQTKNIETQDDLTDAFIKTAAAETFLSWQYYKTKNGDAEKKLEQGEIPPEFLRSMFYTYADYRDICLNSDISKKVGDVSNAKNKIDKIFLKKDDQTDEKKREEFWKENGKEIWKGMLCALTHASGNTETVQTKLTTKTSIYDYDTVTFDGTTKLDDFAKRHQFLRWFTEWAEDFCNHQEKELTTLRDKCNFVKCDYATPEQKSACQLSCNKYKKFLNKWEEQYIQQYSKYDSLEDTISVITKKQPYEYLKVKCGDRCSCLQKRDGIPVNNAFVYPPKEVEGKCPCPLKPAIIPQTETITPRTTKSEKPRQLYTDHDLNQCPPNHNTCNYFSIFGTYKKKYHLEDLDKWNTLDVKDPHGTNKGVLVPPRRNQIYVRNIISNAYHINDKERFKKELLKDASNEAKLLWDYYNGDSKKALESMKYSFADYGNIVKGTDMIDTILLQRLHKKLNEIFATSSSTNSYKEREIWWDENKNHVWNIMMCYYKDDNLTKSCPSNDNIDKIDQFFRWFTEWAVHYCSIYKHEHDKLQNACEGVDCSRDPNDKYKIECKNACKNFKEFLEQWKENFERQKKKYDIDPHKEYEDGKYKEAHEYLYEQCKNQCKCIGIISDYFKNSEIKLPFFFGTTEKETGKCVCSNAKKSACNNDEFPKGRTENQITCNDLKKYIVTKDTTTTTASIKKENLLEKTIMWKNIPGKDYYFPPRTEQLCLSELKKLNDRSNRNDIMEYEFSGALQKDAYNEAIQLYEYYKTFYEKKENLQLLDDTKSNVNKDEVIKNSTFSAMKYSYADYADLIKGTTLYTQRNDYNKIKSIIDKVQLNNSKIYDNVEKAKYLWLKYKADIWNSMLCGYKEKDSDISFDNNMCTLPNDDETHEFLRWFTEWAETFCFHQTGELEKLKKNCSFSSCETAKNKEKDNCLNACGSYKSFLKKWQKQYKQQYIEYENLDNTIPERKDKGAHEFFKNKCNDSKCDCFFNNFLDKNKTWKNTYETLEETLKGKCECKKIEPKISPAKPIEPEYPPLGPKPATPLPPLPNDEPINTNILSTTIPLGIALSLSSIAFLFLKKKPKSPVDLIRVLDIHKGDYDIPTLKSSNRYIPYVSDTYKGRTYIYMEGDTSGDDDKYAFMSDTTDITSSESEYEEMDINDIYVPGSPKYKTSFSFFFDNVK</sequence>
<dbReference type="SUPFAM" id="SSF140924">
    <property type="entry name" value="Duffy binding domain-like"/>
    <property type="match status" value="6"/>
</dbReference>
<feature type="domain" description="Duffy-antigen binding" evidence="3">
    <location>
        <begin position="882"/>
        <end position="1069"/>
    </location>
</feature>
<evidence type="ECO:0000313" key="7">
    <source>
        <dbReference type="EMBL" id="ETW43925.1"/>
    </source>
</evidence>
<gene>
    <name evidence="7" type="ORF">PFNF135_01702</name>
</gene>
<dbReference type="Gene3D" id="1.20.1310.20">
    <property type="entry name" value="Duffy-antigen binding domain"/>
    <property type="match status" value="5"/>
</dbReference>
<evidence type="ECO:0000259" key="5">
    <source>
        <dbReference type="Pfam" id="PF15447"/>
    </source>
</evidence>
<evidence type="ECO:0000259" key="6">
    <source>
        <dbReference type="Pfam" id="PF22672"/>
    </source>
</evidence>
<dbReference type="Pfam" id="PF15445">
    <property type="entry name" value="ATS"/>
    <property type="match status" value="1"/>
</dbReference>
<dbReference type="InterPro" id="IPR054595">
    <property type="entry name" value="DBL_C"/>
</dbReference>
<evidence type="ECO:0000313" key="8">
    <source>
        <dbReference type="Proteomes" id="UP000019114"/>
    </source>
</evidence>
<reference evidence="7 8" key="2">
    <citation type="submission" date="2013-02" db="EMBL/GenBank/DDBJ databases">
        <title>The Genome Sequence of Plasmodium falciparum NF135/5.C10.</title>
        <authorList>
            <consortium name="The Broad Institute Genome Sequencing Platform"/>
            <consortium name="The Broad Institute Genome Sequencing Center for Infectious Disease"/>
            <person name="Neafsey D."/>
            <person name="Cheeseman I."/>
            <person name="Volkman S."/>
            <person name="Adams J."/>
            <person name="Walker B."/>
            <person name="Young S.K."/>
            <person name="Zeng Q."/>
            <person name="Gargeya S."/>
            <person name="Fitzgerald M."/>
            <person name="Haas B."/>
            <person name="Abouelleil A."/>
            <person name="Alvarado L."/>
            <person name="Arachchi H.M."/>
            <person name="Berlin A.M."/>
            <person name="Chapman S.B."/>
            <person name="Dewar J."/>
            <person name="Goldberg J."/>
            <person name="Griggs A."/>
            <person name="Gujja S."/>
            <person name="Hansen M."/>
            <person name="Howarth C."/>
            <person name="Imamovic A."/>
            <person name="Larimer J."/>
            <person name="McCowan C."/>
            <person name="Murphy C."/>
            <person name="Neiman D."/>
            <person name="Pearson M."/>
            <person name="Priest M."/>
            <person name="Roberts A."/>
            <person name="Saif S."/>
            <person name="Shea T."/>
            <person name="Sisk P."/>
            <person name="Sykes S."/>
            <person name="Wortman J."/>
            <person name="Nusbaum C."/>
            <person name="Birren B."/>
        </authorList>
    </citation>
    <scope>NUCLEOTIDE SEQUENCE [LARGE SCALE GENOMIC DNA]</scope>
    <source>
        <strain evidence="7 8">NF135/5.C10</strain>
    </source>
</reference>
<dbReference type="FunFam" id="1.20.1310.20:FF:000001">
    <property type="entry name" value="Erythrocyte membrane protein 1, PfEMP1"/>
    <property type="match status" value="1"/>
</dbReference>
<dbReference type="Pfam" id="PF05424">
    <property type="entry name" value="Duffy_binding"/>
    <property type="match status" value="5"/>
</dbReference>
<evidence type="ECO:0000259" key="4">
    <source>
        <dbReference type="Pfam" id="PF15445"/>
    </source>
</evidence>
<evidence type="ECO:0000259" key="2">
    <source>
        <dbReference type="Pfam" id="PF03011"/>
    </source>
</evidence>
<dbReference type="InterPro" id="IPR029211">
    <property type="entry name" value="PfEMP1_ATS"/>
</dbReference>
<dbReference type="Pfam" id="PF22672">
    <property type="entry name" value="DBL_C"/>
    <property type="match status" value="1"/>
</dbReference>
<dbReference type="GO" id="GO:0016020">
    <property type="term" value="C:membrane"/>
    <property type="evidence" value="ECO:0007669"/>
    <property type="project" value="InterPro"/>
</dbReference>
<dbReference type="FunFam" id="1.20.58.830:FF:000021">
    <property type="entry name" value="Erythrocyte membrane protein 1, PfEMP1"/>
    <property type="match status" value="1"/>
</dbReference>
<proteinExistence type="predicted"/>
<feature type="domain" description="Plasmodium falciparum erythrocyte membrane protein 1 acidic terminal segment" evidence="4">
    <location>
        <begin position="2365"/>
        <end position="2476"/>
    </location>
</feature>
<feature type="domain" description="Duffy-binding-like" evidence="6">
    <location>
        <begin position="308"/>
        <end position="470"/>
    </location>
</feature>
<dbReference type="InterPro" id="IPR008602">
    <property type="entry name" value="Duffy-antigen-binding"/>
</dbReference>
<dbReference type="Proteomes" id="UP000019114">
    <property type="component" value="Unassembled WGS sequence"/>
</dbReference>
<organism evidence="7 8">
    <name type="scientific">Plasmodium falciparum NF135/5.C10</name>
    <dbReference type="NCBI Taxonomy" id="1036726"/>
    <lineage>
        <taxon>Eukaryota</taxon>
        <taxon>Sar</taxon>
        <taxon>Alveolata</taxon>
        <taxon>Apicomplexa</taxon>
        <taxon>Aconoidasida</taxon>
        <taxon>Haemosporida</taxon>
        <taxon>Plasmodiidae</taxon>
        <taxon>Plasmodium</taxon>
        <taxon>Plasmodium (Laverania)</taxon>
    </lineage>
</organism>
<evidence type="ECO:0000256" key="1">
    <source>
        <dbReference type="SAM" id="MobiDB-lite"/>
    </source>
</evidence>
<feature type="domain" description="Plasmodium falciparum erythrocyte membrane protein-1 N-terminal segment" evidence="5">
    <location>
        <begin position="12"/>
        <end position="46"/>
    </location>
</feature>